<proteinExistence type="predicted"/>
<reference evidence="1" key="1">
    <citation type="journal article" date="2015" name="Front. Microbiol.">
        <title>Combining genomic sequencing methods to explore viral diversity and reveal potential virus-host interactions.</title>
        <authorList>
            <person name="Chow C.E."/>
            <person name="Winget D.M."/>
            <person name="White R.A.III."/>
            <person name="Hallam S.J."/>
            <person name="Suttle C.A."/>
        </authorList>
    </citation>
    <scope>NUCLEOTIDE SEQUENCE</scope>
    <source>
        <strain evidence="1">Oxic1_1</strain>
    </source>
</reference>
<accession>A0A0F7L863</accession>
<name>A0A0F7L863_9VIRU</name>
<sequence length="76" mass="8756">MSLVARSNAGSKVFLLASRSNLSINVFRKSISKPFMEIFVFWICRLKVRIKVSIVLSCLTEYPPRLKQLVLIEECH</sequence>
<organism evidence="1">
    <name type="scientific">uncultured marine virus</name>
    <dbReference type="NCBI Taxonomy" id="186617"/>
    <lineage>
        <taxon>Viruses</taxon>
        <taxon>environmental samples</taxon>
    </lineage>
</organism>
<protein>
    <submittedName>
        <fullName evidence="1">Uncharacterized protein</fullName>
    </submittedName>
</protein>
<reference evidence="1" key="2">
    <citation type="submission" date="2015-03" db="EMBL/GenBank/DDBJ databases">
        <authorList>
            <person name="Chow C.-E.T."/>
            <person name="Winget D.M."/>
            <person name="White R.A.III."/>
            <person name="Hallam S.J."/>
            <person name="Suttle C.A."/>
        </authorList>
    </citation>
    <scope>NUCLEOTIDE SEQUENCE</scope>
    <source>
        <strain evidence="1">Oxic1_1</strain>
    </source>
</reference>
<dbReference type="EMBL" id="KR029596">
    <property type="protein sequence ID" value="AKH47612.1"/>
    <property type="molecule type" value="Genomic_DNA"/>
</dbReference>
<evidence type="ECO:0000313" key="1">
    <source>
        <dbReference type="EMBL" id="AKH47612.1"/>
    </source>
</evidence>